<organism evidence="5 6">
    <name type="scientific">Micrococcoides hystricis</name>
    <dbReference type="NCBI Taxonomy" id="1572761"/>
    <lineage>
        <taxon>Bacteria</taxon>
        <taxon>Bacillati</taxon>
        <taxon>Actinomycetota</taxon>
        <taxon>Actinomycetes</taxon>
        <taxon>Micrococcales</taxon>
        <taxon>Micrococcaceae</taxon>
        <taxon>Micrococcoides</taxon>
    </lineage>
</organism>
<dbReference type="InterPro" id="IPR051011">
    <property type="entry name" value="Metal_resp_trans_reg"/>
</dbReference>
<dbReference type="PANTHER" id="PTHR43132">
    <property type="entry name" value="ARSENICAL RESISTANCE OPERON REPRESSOR ARSR-RELATED"/>
    <property type="match status" value="1"/>
</dbReference>
<accession>A0ABV6PCC5</accession>
<dbReference type="SMART" id="SM00418">
    <property type="entry name" value="HTH_ARSR"/>
    <property type="match status" value="1"/>
</dbReference>
<dbReference type="InterPro" id="IPR036388">
    <property type="entry name" value="WH-like_DNA-bd_sf"/>
</dbReference>
<dbReference type="InterPro" id="IPR001845">
    <property type="entry name" value="HTH_ArsR_DNA-bd_dom"/>
</dbReference>
<dbReference type="Proteomes" id="UP001589862">
    <property type="component" value="Unassembled WGS sequence"/>
</dbReference>
<dbReference type="EMBL" id="JBHLUB010000032">
    <property type="protein sequence ID" value="MFC0582769.1"/>
    <property type="molecule type" value="Genomic_DNA"/>
</dbReference>
<evidence type="ECO:0000313" key="5">
    <source>
        <dbReference type="EMBL" id="MFC0582769.1"/>
    </source>
</evidence>
<feature type="domain" description="HTH arsR-type" evidence="4">
    <location>
        <begin position="12"/>
        <end position="106"/>
    </location>
</feature>
<dbReference type="Pfam" id="PF01022">
    <property type="entry name" value="HTH_5"/>
    <property type="match status" value="1"/>
</dbReference>
<evidence type="ECO:0000256" key="2">
    <source>
        <dbReference type="ARBA" id="ARBA00023125"/>
    </source>
</evidence>
<dbReference type="RefSeq" id="WP_377460195.1">
    <property type="nucleotide sequence ID" value="NZ_JBHLUB010000032.1"/>
</dbReference>
<evidence type="ECO:0000259" key="4">
    <source>
        <dbReference type="PROSITE" id="PS50987"/>
    </source>
</evidence>
<evidence type="ECO:0000313" key="6">
    <source>
        <dbReference type="Proteomes" id="UP001589862"/>
    </source>
</evidence>
<dbReference type="InterPro" id="IPR011991">
    <property type="entry name" value="ArsR-like_HTH"/>
</dbReference>
<comment type="caution">
    <text evidence="5">The sequence shown here is derived from an EMBL/GenBank/DDBJ whole genome shotgun (WGS) entry which is preliminary data.</text>
</comment>
<name>A0ABV6PCC5_9MICC</name>
<sequence length="125" mass="13648">MTVKAAVAVGELDEAATAVYAHLFQAMADPSRLAVLQHLAYGPHRVCDLVEHLDISQSTVSKHLKFLLECELVRLRPQGRSSWYSLAHPVLLADVINAAGALLQATGKDEQLCEHLRAPNAVQKE</sequence>
<dbReference type="PROSITE" id="PS50987">
    <property type="entry name" value="HTH_ARSR_2"/>
    <property type="match status" value="1"/>
</dbReference>
<gene>
    <name evidence="5" type="ORF">ACFFFR_10345</name>
</gene>
<evidence type="ECO:0000256" key="1">
    <source>
        <dbReference type="ARBA" id="ARBA00023015"/>
    </source>
</evidence>
<evidence type="ECO:0000256" key="3">
    <source>
        <dbReference type="ARBA" id="ARBA00023163"/>
    </source>
</evidence>
<dbReference type="SUPFAM" id="SSF46785">
    <property type="entry name" value="Winged helix' DNA-binding domain"/>
    <property type="match status" value="1"/>
</dbReference>
<protein>
    <submittedName>
        <fullName evidence="5">ArsR/SmtB family transcription factor</fullName>
    </submittedName>
</protein>
<dbReference type="CDD" id="cd00090">
    <property type="entry name" value="HTH_ARSR"/>
    <property type="match status" value="1"/>
</dbReference>
<dbReference type="Gene3D" id="1.10.10.10">
    <property type="entry name" value="Winged helix-like DNA-binding domain superfamily/Winged helix DNA-binding domain"/>
    <property type="match status" value="1"/>
</dbReference>
<proteinExistence type="predicted"/>
<keyword evidence="3" id="KW-0804">Transcription</keyword>
<reference evidence="5 6" key="1">
    <citation type="submission" date="2024-09" db="EMBL/GenBank/DDBJ databases">
        <authorList>
            <person name="Sun Q."/>
            <person name="Mori K."/>
        </authorList>
    </citation>
    <scope>NUCLEOTIDE SEQUENCE [LARGE SCALE GENOMIC DNA]</scope>
    <source>
        <strain evidence="5 6">NCAIM B.02604</strain>
    </source>
</reference>
<dbReference type="PANTHER" id="PTHR43132:SF2">
    <property type="entry name" value="ARSENICAL RESISTANCE OPERON REPRESSOR ARSR-RELATED"/>
    <property type="match status" value="1"/>
</dbReference>
<keyword evidence="1" id="KW-0805">Transcription regulation</keyword>
<keyword evidence="2" id="KW-0238">DNA-binding</keyword>
<keyword evidence="6" id="KW-1185">Reference proteome</keyword>
<dbReference type="InterPro" id="IPR036390">
    <property type="entry name" value="WH_DNA-bd_sf"/>
</dbReference>
<dbReference type="PRINTS" id="PR00778">
    <property type="entry name" value="HTHARSR"/>
</dbReference>
<dbReference type="NCBIfam" id="NF033788">
    <property type="entry name" value="HTH_metalloreg"/>
    <property type="match status" value="1"/>
</dbReference>